<dbReference type="PANTHER" id="PTHR42866:SF2">
    <property type="entry name" value="3-DEOXY-MANNO-OCTULOSONATE CYTIDYLYLTRANSFERASE, MITOCHONDRIAL"/>
    <property type="match status" value="1"/>
</dbReference>
<dbReference type="NCBIfam" id="NF003950">
    <property type="entry name" value="PRK05450.1-3"/>
    <property type="match status" value="1"/>
</dbReference>
<dbReference type="NCBIfam" id="NF003952">
    <property type="entry name" value="PRK05450.1-5"/>
    <property type="match status" value="1"/>
</dbReference>
<gene>
    <name evidence="5" type="primary">kdsB</name>
    <name evidence="6" type="ORF">SAMN05421823_104225</name>
</gene>
<comment type="function">
    <text evidence="5">Activates KDO (a required 8-carbon sugar) for incorporation into bacterial lipopolysaccharide in Gram-negative bacteria.</text>
</comment>
<dbReference type="EC" id="2.7.7.38" evidence="5"/>
<sequence length="253" mass="28566">MKILGVIPARYASTRFPAKALTDIKGKTMVQRVYEQAQQAQKLVKVVVATDHPDIEAHVRQFGGHVVMTSADHPSGTDRCYEALQKTEEEFDAVLNIQGDEPFIQPQQIDRLADCLIGAEAPLATLVRVIDDESTLFNPNTPKVVLDQQGRALYFSRQPIPYQRDTPTAEWLSHHMYYQHIGLYAYRVEALHYITTLTPSALEIAERLEQLRWLEAGLHIQAAVTAYASHGIDTPEDLHQALKNWEATEKKNP</sequence>
<evidence type="ECO:0000313" key="7">
    <source>
        <dbReference type="Proteomes" id="UP000198510"/>
    </source>
</evidence>
<evidence type="ECO:0000256" key="3">
    <source>
        <dbReference type="ARBA" id="ARBA00022695"/>
    </source>
</evidence>
<dbReference type="InterPro" id="IPR004528">
    <property type="entry name" value="KdsB"/>
</dbReference>
<dbReference type="PANTHER" id="PTHR42866">
    <property type="entry name" value="3-DEOXY-MANNO-OCTULOSONATE CYTIDYLYLTRANSFERASE"/>
    <property type="match status" value="1"/>
</dbReference>
<evidence type="ECO:0000256" key="4">
    <source>
        <dbReference type="ARBA" id="ARBA00022985"/>
    </source>
</evidence>
<keyword evidence="4 5" id="KW-0448">Lipopolysaccharide biosynthesis</keyword>
<comment type="subcellular location">
    <subcellularLocation>
        <location evidence="5">Cytoplasm</location>
    </subcellularLocation>
    <subcellularLocation>
        <location evidence="1">Membrane</location>
    </subcellularLocation>
</comment>
<dbReference type="Proteomes" id="UP000198510">
    <property type="component" value="Unassembled WGS sequence"/>
</dbReference>
<dbReference type="Gene3D" id="3.90.550.10">
    <property type="entry name" value="Spore Coat Polysaccharide Biosynthesis Protein SpsA, Chain A"/>
    <property type="match status" value="1"/>
</dbReference>
<dbReference type="GO" id="GO:0009103">
    <property type="term" value="P:lipopolysaccharide biosynthetic process"/>
    <property type="evidence" value="ECO:0007669"/>
    <property type="project" value="UniProtKB-UniRule"/>
</dbReference>
<evidence type="ECO:0000256" key="5">
    <source>
        <dbReference type="HAMAP-Rule" id="MF_00057"/>
    </source>
</evidence>
<dbReference type="GO" id="GO:0005829">
    <property type="term" value="C:cytosol"/>
    <property type="evidence" value="ECO:0007669"/>
    <property type="project" value="TreeGrafter"/>
</dbReference>
<dbReference type="InterPro" id="IPR029044">
    <property type="entry name" value="Nucleotide-diphossugar_trans"/>
</dbReference>
<dbReference type="GO" id="GO:0033468">
    <property type="term" value="P:CMP-keto-3-deoxy-D-manno-octulosonic acid biosynthetic process"/>
    <property type="evidence" value="ECO:0007669"/>
    <property type="project" value="UniProtKB-UniRule"/>
</dbReference>
<dbReference type="GO" id="GO:0016020">
    <property type="term" value="C:membrane"/>
    <property type="evidence" value="ECO:0007669"/>
    <property type="project" value="UniProtKB-SubCell"/>
</dbReference>
<name>A0A1G9GUW8_9BACT</name>
<evidence type="ECO:0000256" key="2">
    <source>
        <dbReference type="ARBA" id="ARBA00022679"/>
    </source>
</evidence>
<evidence type="ECO:0000313" key="6">
    <source>
        <dbReference type="EMBL" id="SDL04467.1"/>
    </source>
</evidence>
<proteinExistence type="inferred from homology"/>
<reference evidence="6 7" key="1">
    <citation type="submission" date="2016-10" db="EMBL/GenBank/DDBJ databases">
        <authorList>
            <person name="de Groot N.N."/>
        </authorList>
    </citation>
    <scope>NUCLEOTIDE SEQUENCE [LARGE SCALE GENOMIC DNA]</scope>
    <source>
        <strain evidence="6 7">DSM 25186</strain>
    </source>
</reference>
<dbReference type="CDD" id="cd02517">
    <property type="entry name" value="CMP-KDO-Synthetase"/>
    <property type="match status" value="1"/>
</dbReference>
<accession>A0A1G9GUW8</accession>
<keyword evidence="5" id="KW-0963">Cytoplasm</keyword>
<dbReference type="RefSeq" id="WP_089682151.1">
    <property type="nucleotide sequence ID" value="NZ_FNFO01000004.1"/>
</dbReference>
<dbReference type="EMBL" id="FNFO01000004">
    <property type="protein sequence ID" value="SDL04467.1"/>
    <property type="molecule type" value="Genomic_DNA"/>
</dbReference>
<dbReference type="NCBIfam" id="TIGR00466">
    <property type="entry name" value="kdsB"/>
    <property type="match status" value="1"/>
</dbReference>
<keyword evidence="3 5" id="KW-0548">Nucleotidyltransferase</keyword>
<dbReference type="UniPathway" id="UPA00358">
    <property type="reaction ID" value="UER00476"/>
</dbReference>
<protein>
    <recommendedName>
        <fullName evidence="5">3-deoxy-manno-octulosonate cytidylyltransferase</fullName>
        <ecNumber evidence="5">2.7.7.38</ecNumber>
    </recommendedName>
    <alternativeName>
        <fullName evidence="5">CMP-2-keto-3-deoxyoctulosonic acid synthase</fullName>
        <shortName evidence="5">CKS</shortName>
        <shortName evidence="5">CMP-KDO synthase</shortName>
    </alternativeName>
</protein>
<dbReference type="InterPro" id="IPR003329">
    <property type="entry name" value="Cytidylyl_trans"/>
</dbReference>
<dbReference type="NCBIfam" id="NF009905">
    <property type="entry name" value="PRK13368.1"/>
    <property type="match status" value="1"/>
</dbReference>
<comment type="similarity">
    <text evidence="5">Belongs to the KdsB family.</text>
</comment>
<dbReference type="HAMAP" id="MF_00057">
    <property type="entry name" value="KdsB"/>
    <property type="match status" value="1"/>
</dbReference>
<organism evidence="6 7">
    <name type="scientific">Catalinimonas alkaloidigena</name>
    <dbReference type="NCBI Taxonomy" id="1075417"/>
    <lineage>
        <taxon>Bacteria</taxon>
        <taxon>Pseudomonadati</taxon>
        <taxon>Bacteroidota</taxon>
        <taxon>Cytophagia</taxon>
        <taxon>Cytophagales</taxon>
        <taxon>Catalimonadaceae</taxon>
        <taxon>Catalinimonas</taxon>
    </lineage>
</organism>
<dbReference type="STRING" id="1075417.SAMN05421823_104225"/>
<dbReference type="AlphaFoldDB" id="A0A1G9GUW8"/>
<evidence type="ECO:0000256" key="1">
    <source>
        <dbReference type="ARBA" id="ARBA00004370"/>
    </source>
</evidence>
<dbReference type="Pfam" id="PF02348">
    <property type="entry name" value="CTP_transf_3"/>
    <property type="match status" value="1"/>
</dbReference>
<keyword evidence="2 5" id="KW-0808">Transferase</keyword>
<comment type="catalytic activity">
    <reaction evidence="5">
        <text>3-deoxy-alpha-D-manno-oct-2-ulosonate + CTP = CMP-3-deoxy-beta-D-manno-octulosonate + diphosphate</text>
        <dbReference type="Rhea" id="RHEA:23448"/>
        <dbReference type="ChEBI" id="CHEBI:33019"/>
        <dbReference type="ChEBI" id="CHEBI:37563"/>
        <dbReference type="ChEBI" id="CHEBI:85986"/>
        <dbReference type="ChEBI" id="CHEBI:85987"/>
        <dbReference type="EC" id="2.7.7.38"/>
    </reaction>
</comment>
<dbReference type="SUPFAM" id="SSF53448">
    <property type="entry name" value="Nucleotide-diphospho-sugar transferases"/>
    <property type="match status" value="1"/>
</dbReference>
<dbReference type="GO" id="GO:0008690">
    <property type="term" value="F:3-deoxy-manno-octulosonate cytidylyltransferase activity"/>
    <property type="evidence" value="ECO:0007669"/>
    <property type="project" value="UniProtKB-UniRule"/>
</dbReference>
<comment type="pathway">
    <text evidence="5">Nucleotide-sugar biosynthesis; CMP-3-deoxy-D-manno-octulosonate biosynthesis; CMP-3-deoxy-D-manno-octulosonate from 3-deoxy-D-manno-octulosonate and CTP: step 1/1.</text>
</comment>
<dbReference type="OrthoDB" id="9815559at2"/>
<keyword evidence="7" id="KW-1185">Reference proteome</keyword>
<dbReference type="FunFam" id="3.90.550.10:FF:000011">
    <property type="entry name" value="3-deoxy-manno-octulosonate cytidylyltransferase"/>
    <property type="match status" value="1"/>
</dbReference>